<feature type="transmembrane region" description="Helical" evidence="6">
    <location>
        <begin position="265"/>
        <end position="286"/>
    </location>
</feature>
<dbReference type="AlphaFoldDB" id="A0AAV1WHT9"/>
<keyword evidence="3 6" id="KW-0812">Transmembrane</keyword>
<keyword evidence="5 6" id="KW-0472">Membrane</keyword>
<evidence type="ECO:0000313" key="7">
    <source>
        <dbReference type="EMBL" id="CAL0308641.1"/>
    </source>
</evidence>
<reference evidence="7 8" key="1">
    <citation type="submission" date="2024-03" db="EMBL/GenBank/DDBJ databases">
        <authorList>
            <person name="Martinez-Hernandez J."/>
        </authorList>
    </citation>
    <scope>NUCLEOTIDE SEQUENCE [LARGE SCALE GENOMIC DNA]</scope>
</reference>
<protein>
    <submittedName>
        <fullName evidence="7">Uncharacterized protein</fullName>
    </submittedName>
</protein>
<evidence type="ECO:0000256" key="3">
    <source>
        <dbReference type="ARBA" id="ARBA00022692"/>
    </source>
</evidence>
<comment type="caution">
    <text evidence="7">The sequence shown here is derived from an EMBL/GenBank/DDBJ whole genome shotgun (WGS) entry which is preliminary data.</text>
</comment>
<dbReference type="Proteomes" id="UP001497480">
    <property type="component" value="Unassembled WGS sequence"/>
</dbReference>
<name>A0AAV1WHT9_LUPLU</name>
<proteinExistence type="inferred from homology"/>
<feature type="transmembrane region" description="Helical" evidence="6">
    <location>
        <begin position="73"/>
        <end position="92"/>
    </location>
</feature>
<feature type="transmembrane region" description="Helical" evidence="6">
    <location>
        <begin position="151"/>
        <end position="173"/>
    </location>
</feature>
<dbReference type="SUPFAM" id="SSF103473">
    <property type="entry name" value="MFS general substrate transporter"/>
    <property type="match status" value="1"/>
</dbReference>
<dbReference type="GO" id="GO:0022857">
    <property type="term" value="F:transmembrane transporter activity"/>
    <property type="evidence" value="ECO:0007669"/>
    <property type="project" value="InterPro"/>
</dbReference>
<comment type="subcellular location">
    <subcellularLocation>
        <location evidence="1">Membrane</location>
        <topology evidence="1">Multi-pass membrane protein</topology>
    </subcellularLocation>
</comment>
<feature type="transmembrane region" description="Helical" evidence="6">
    <location>
        <begin position="343"/>
        <end position="364"/>
    </location>
</feature>
<feature type="transmembrane region" description="Helical" evidence="6">
    <location>
        <begin position="27"/>
        <end position="53"/>
    </location>
</feature>
<keyword evidence="8" id="KW-1185">Reference proteome</keyword>
<evidence type="ECO:0000313" key="8">
    <source>
        <dbReference type="Proteomes" id="UP001497480"/>
    </source>
</evidence>
<organism evidence="7 8">
    <name type="scientific">Lupinus luteus</name>
    <name type="common">European yellow lupine</name>
    <dbReference type="NCBI Taxonomy" id="3873"/>
    <lineage>
        <taxon>Eukaryota</taxon>
        <taxon>Viridiplantae</taxon>
        <taxon>Streptophyta</taxon>
        <taxon>Embryophyta</taxon>
        <taxon>Tracheophyta</taxon>
        <taxon>Spermatophyta</taxon>
        <taxon>Magnoliopsida</taxon>
        <taxon>eudicotyledons</taxon>
        <taxon>Gunneridae</taxon>
        <taxon>Pentapetalae</taxon>
        <taxon>rosids</taxon>
        <taxon>fabids</taxon>
        <taxon>Fabales</taxon>
        <taxon>Fabaceae</taxon>
        <taxon>Papilionoideae</taxon>
        <taxon>50 kb inversion clade</taxon>
        <taxon>genistoids sensu lato</taxon>
        <taxon>core genistoids</taxon>
        <taxon>Genisteae</taxon>
        <taxon>Lupinus</taxon>
    </lineage>
</organism>
<evidence type="ECO:0000256" key="5">
    <source>
        <dbReference type="ARBA" id="ARBA00023136"/>
    </source>
</evidence>
<dbReference type="Pfam" id="PF00854">
    <property type="entry name" value="PTR2"/>
    <property type="match status" value="1"/>
</dbReference>
<evidence type="ECO:0000256" key="6">
    <source>
        <dbReference type="SAM" id="Phobius"/>
    </source>
</evidence>
<keyword evidence="4 6" id="KW-1133">Transmembrane helix</keyword>
<feature type="transmembrane region" description="Helical" evidence="6">
    <location>
        <begin position="427"/>
        <end position="451"/>
    </location>
</feature>
<gene>
    <name evidence="7" type="ORF">LLUT_LOCUS9701</name>
</gene>
<feature type="transmembrane region" description="Helical" evidence="6">
    <location>
        <begin position="389"/>
        <end position="415"/>
    </location>
</feature>
<evidence type="ECO:0000256" key="4">
    <source>
        <dbReference type="ARBA" id="ARBA00022989"/>
    </source>
</evidence>
<evidence type="ECO:0000256" key="2">
    <source>
        <dbReference type="ARBA" id="ARBA00005982"/>
    </source>
</evidence>
<comment type="similarity">
    <text evidence="2">Belongs to the major facilitator superfamily. Proton-dependent oligopeptide transporter (POT/PTR) (TC 2.A.17) family.</text>
</comment>
<evidence type="ECO:0000256" key="1">
    <source>
        <dbReference type="ARBA" id="ARBA00004141"/>
    </source>
</evidence>
<feature type="transmembrane region" description="Helical" evidence="6">
    <location>
        <begin position="126"/>
        <end position="145"/>
    </location>
</feature>
<accession>A0AAV1WHT9</accession>
<dbReference type="InterPro" id="IPR036259">
    <property type="entry name" value="MFS_trans_sf"/>
</dbReference>
<dbReference type="Gene3D" id="1.20.1250.20">
    <property type="entry name" value="MFS general substrate transporter like domains"/>
    <property type="match status" value="2"/>
</dbReference>
<sequence>MEDSKDYSTLEIQNVNPSKKHKGGWNAAIFIIFMEFAERFAFIGLGGNLVSFLTTELHEPVTEAVKNVNTWNGFTAIFYFVGAIIADSYIAVSEGWQKPSVQTFAADQFDENTAKERDARRSFFNWWYLGTAFGSTSSVFIAVYLEDNVGWGVAFALMTVVFGGGLISILFGVKRYRKEIPKGSPFSSIAQVFVATFRKLNVKDTNHNYCYENDLQSHTSLNTDEYRFFHKAMIIDETDASSKTRNPWRLCTVTQVEEVKLVIRLIPIWICCLMFTVIQCQLGTFFTKQGNTMARSIGPHFQMPPASLQGVVGISIIIIIPLYDFYFVPFARKITGHDAGITVLQRIGTGLVLAIINMVISALVEAKRVGVARDHGLLDKPEAVIPMSIWWMLPQYCVFAIADSFTIVGLQELFYSQMPETMRSLGAAAYMSTVGIGGFITNAIISIVVAISSRAGGTWLGNNLNRAHLDYFYLVLAGLGALNFCAYLWITKTFVYKKAPVDETSKELEG</sequence>
<feature type="transmembrane region" description="Helical" evidence="6">
    <location>
        <begin position="471"/>
        <end position="490"/>
    </location>
</feature>
<dbReference type="InterPro" id="IPR000109">
    <property type="entry name" value="POT_fam"/>
</dbReference>
<dbReference type="GO" id="GO:0016020">
    <property type="term" value="C:membrane"/>
    <property type="evidence" value="ECO:0007669"/>
    <property type="project" value="UniProtKB-SubCell"/>
</dbReference>
<feature type="transmembrane region" description="Helical" evidence="6">
    <location>
        <begin position="306"/>
        <end position="331"/>
    </location>
</feature>
<dbReference type="EMBL" id="CAXHTB010000006">
    <property type="protein sequence ID" value="CAL0308641.1"/>
    <property type="molecule type" value="Genomic_DNA"/>
</dbReference>
<dbReference type="PANTHER" id="PTHR11654">
    <property type="entry name" value="OLIGOPEPTIDE TRANSPORTER-RELATED"/>
    <property type="match status" value="1"/>
</dbReference>